<organism evidence="3 4">
    <name type="scientific">Fusarium oxysporum f. sp. rapae</name>
    <dbReference type="NCBI Taxonomy" id="485398"/>
    <lineage>
        <taxon>Eukaryota</taxon>
        <taxon>Fungi</taxon>
        <taxon>Dikarya</taxon>
        <taxon>Ascomycota</taxon>
        <taxon>Pezizomycotina</taxon>
        <taxon>Sordariomycetes</taxon>
        <taxon>Hypocreomycetidae</taxon>
        <taxon>Hypocreales</taxon>
        <taxon>Nectriaceae</taxon>
        <taxon>Fusarium</taxon>
        <taxon>Fusarium oxysporum species complex</taxon>
    </lineage>
</organism>
<dbReference type="Pfam" id="PF26087">
    <property type="entry name" value="DUF8032"/>
    <property type="match status" value="1"/>
</dbReference>
<accession>A0A8J5NVI4</accession>
<proteinExistence type="predicted"/>
<dbReference type="PANTHER" id="PTHR22949:SF0">
    <property type="entry name" value="RE27538P"/>
    <property type="match status" value="1"/>
</dbReference>
<dbReference type="InterPro" id="IPR058345">
    <property type="entry name" value="DUF8032"/>
</dbReference>
<dbReference type="AlphaFoldDB" id="A0A8J5NVI4"/>
<feature type="compositionally biased region" description="Basic and acidic residues" evidence="1">
    <location>
        <begin position="1"/>
        <end position="14"/>
    </location>
</feature>
<comment type="caution">
    <text evidence="3">The sequence shown here is derived from an EMBL/GenBank/DDBJ whole genome shotgun (WGS) entry which is preliminary data.</text>
</comment>
<feature type="region of interest" description="Disordered" evidence="1">
    <location>
        <begin position="1"/>
        <end position="34"/>
    </location>
</feature>
<gene>
    <name evidence="3" type="ORF">Forpe1208_v012410</name>
</gene>
<feature type="domain" description="DUF8032" evidence="2">
    <location>
        <begin position="48"/>
        <end position="140"/>
    </location>
</feature>
<dbReference type="EMBL" id="JAELUQ010000009">
    <property type="protein sequence ID" value="KAG7408195.1"/>
    <property type="molecule type" value="Genomic_DNA"/>
</dbReference>
<evidence type="ECO:0000259" key="2">
    <source>
        <dbReference type="Pfam" id="PF26087"/>
    </source>
</evidence>
<evidence type="ECO:0000256" key="1">
    <source>
        <dbReference type="SAM" id="MobiDB-lite"/>
    </source>
</evidence>
<sequence>MQQARHPQDGERLKSPGNSTPDINPSMTHGPMPAANHLAVFRGNNSVPWITFQHPRERGQKQYTICCDIKSVISDEFSPQFKQENCIYPRACYPKSQYKGNRWVYEANCNRMGWALAKLNPDLQGRRGRIQQAVNSWRNINSKLRSRKARRIAKETEVQPCLTPSP</sequence>
<reference evidence="3" key="1">
    <citation type="submission" date="2021-04" db="EMBL/GenBank/DDBJ databases">
        <title>First draft genome resource for Brassicaceae pathogens Fusarium oxysporum f. sp. raphani and Fusarium oxysporum f. sp. rapae.</title>
        <authorList>
            <person name="Asai S."/>
        </authorList>
    </citation>
    <scope>NUCLEOTIDE SEQUENCE</scope>
    <source>
        <strain evidence="3">Tf1208</strain>
    </source>
</reference>
<dbReference type="PANTHER" id="PTHR22949">
    <property type="entry name" value="WHITE COLLAR 2 PROTEIN WC2"/>
    <property type="match status" value="1"/>
</dbReference>
<dbReference type="Proteomes" id="UP000694050">
    <property type="component" value="Unassembled WGS sequence"/>
</dbReference>
<protein>
    <recommendedName>
        <fullName evidence="2">DUF8032 domain-containing protein</fullName>
    </recommendedName>
</protein>
<evidence type="ECO:0000313" key="4">
    <source>
        <dbReference type="Proteomes" id="UP000694050"/>
    </source>
</evidence>
<evidence type="ECO:0000313" key="3">
    <source>
        <dbReference type="EMBL" id="KAG7408195.1"/>
    </source>
</evidence>
<name>A0A8J5NVI4_FUSOX</name>
<feature type="compositionally biased region" description="Polar residues" evidence="1">
    <location>
        <begin position="16"/>
        <end position="27"/>
    </location>
</feature>